<dbReference type="SUPFAM" id="SSF57756">
    <property type="entry name" value="Retrovirus zinc finger-like domains"/>
    <property type="match status" value="1"/>
</dbReference>
<dbReference type="InterPro" id="IPR036875">
    <property type="entry name" value="Znf_CCHC_sf"/>
</dbReference>
<dbReference type="PANTHER" id="PTHR46888">
    <property type="entry name" value="ZINC KNUCKLE DOMAINCONTAINING PROTEIN-RELATED"/>
    <property type="match status" value="1"/>
</dbReference>
<protein>
    <recommendedName>
        <fullName evidence="3">CCHC-type domain-containing protein</fullName>
    </recommendedName>
</protein>
<comment type="caution">
    <text evidence="4">The sequence shown here is derived from an EMBL/GenBank/DDBJ whole genome shotgun (WGS) entry which is preliminary data.</text>
</comment>
<dbReference type="InterPro" id="IPR038269">
    <property type="entry name" value="SCAN_sf"/>
</dbReference>
<accession>A0A2T7PUX9</accession>
<gene>
    <name evidence="4" type="ORF">C0Q70_04214</name>
</gene>
<dbReference type="PROSITE" id="PS50158">
    <property type="entry name" value="ZF_CCHC"/>
    <property type="match status" value="1"/>
</dbReference>
<feature type="domain" description="CCHC-type" evidence="3">
    <location>
        <begin position="407"/>
        <end position="422"/>
    </location>
</feature>
<feature type="compositionally biased region" description="Basic and acidic residues" evidence="2">
    <location>
        <begin position="71"/>
        <end position="109"/>
    </location>
</feature>
<organism evidence="4 5">
    <name type="scientific">Pomacea canaliculata</name>
    <name type="common">Golden apple snail</name>
    <dbReference type="NCBI Taxonomy" id="400727"/>
    <lineage>
        <taxon>Eukaryota</taxon>
        <taxon>Metazoa</taxon>
        <taxon>Spiralia</taxon>
        <taxon>Lophotrochozoa</taxon>
        <taxon>Mollusca</taxon>
        <taxon>Gastropoda</taxon>
        <taxon>Caenogastropoda</taxon>
        <taxon>Architaenioglossa</taxon>
        <taxon>Ampullarioidea</taxon>
        <taxon>Ampullariidae</taxon>
        <taxon>Pomacea</taxon>
    </lineage>
</organism>
<keyword evidence="1" id="KW-0479">Metal-binding</keyword>
<dbReference type="InterPro" id="IPR003309">
    <property type="entry name" value="SCAN_dom"/>
</dbReference>
<dbReference type="Gene3D" id="1.10.4020.10">
    <property type="entry name" value="DNA breaking-rejoining enzymes"/>
    <property type="match status" value="1"/>
</dbReference>
<dbReference type="SUPFAM" id="SSF47353">
    <property type="entry name" value="Retrovirus capsid dimerization domain-like"/>
    <property type="match status" value="1"/>
</dbReference>
<dbReference type="SMART" id="SM00343">
    <property type="entry name" value="ZnF_C2HC"/>
    <property type="match status" value="1"/>
</dbReference>
<keyword evidence="1" id="KW-0862">Zinc</keyword>
<feature type="region of interest" description="Disordered" evidence="2">
    <location>
        <begin position="1"/>
        <end position="25"/>
    </location>
</feature>
<dbReference type="PANTHER" id="PTHR46888:SF1">
    <property type="entry name" value="RIBONUCLEASE H"/>
    <property type="match status" value="1"/>
</dbReference>
<dbReference type="Gene3D" id="4.10.60.10">
    <property type="entry name" value="Zinc finger, CCHC-type"/>
    <property type="match status" value="1"/>
</dbReference>
<evidence type="ECO:0000259" key="3">
    <source>
        <dbReference type="PROSITE" id="PS50158"/>
    </source>
</evidence>
<evidence type="ECO:0000256" key="1">
    <source>
        <dbReference type="PROSITE-ProRule" id="PRU00047"/>
    </source>
</evidence>
<keyword evidence="1" id="KW-0863">Zinc-finger</keyword>
<name>A0A2T7PUX9_POMCA</name>
<reference evidence="4 5" key="1">
    <citation type="submission" date="2018-04" db="EMBL/GenBank/DDBJ databases">
        <title>The genome of golden apple snail Pomacea canaliculata provides insight into stress tolerance and invasive adaptation.</title>
        <authorList>
            <person name="Liu C."/>
            <person name="Liu B."/>
            <person name="Ren Y."/>
            <person name="Zhang Y."/>
            <person name="Wang H."/>
            <person name="Li S."/>
            <person name="Jiang F."/>
            <person name="Yin L."/>
            <person name="Zhang G."/>
            <person name="Qian W."/>
            <person name="Fan W."/>
        </authorList>
    </citation>
    <scope>NUCLEOTIDE SEQUENCE [LARGE SCALE GENOMIC DNA]</scope>
    <source>
        <strain evidence="4">SZHN2017</strain>
        <tissue evidence="4">Muscle</tissue>
    </source>
</reference>
<dbReference type="Pfam" id="PF00098">
    <property type="entry name" value="zf-CCHC"/>
    <property type="match status" value="1"/>
</dbReference>
<feature type="region of interest" description="Disordered" evidence="2">
    <location>
        <begin position="71"/>
        <end position="111"/>
    </location>
</feature>
<evidence type="ECO:0000313" key="4">
    <source>
        <dbReference type="EMBL" id="PVD37219.1"/>
    </source>
</evidence>
<evidence type="ECO:0000256" key="2">
    <source>
        <dbReference type="SAM" id="MobiDB-lite"/>
    </source>
</evidence>
<dbReference type="OrthoDB" id="10051775at2759"/>
<dbReference type="Proteomes" id="UP000245119">
    <property type="component" value="Linkage Group LG2"/>
</dbReference>
<dbReference type="GO" id="GO:0008270">
    <property type="term" value="F:zinc ion binding"/>
    <property type="evidence" value="ECO:0007669"/>
    <property type="project" value="UniProtKB-KW"/>
</dbReference>
<dbReference type="InterPro" id="IPR001878">
    <property type="entry name" value="Znf_CCHC"/>
</dbReference>
<feature type="compositionally biased region" description="Basic and acidic residues" evidence="2">
    <location>
        <begin position="8"/>
        <end position="21"/>
    </location>
</feature>
<keyword evidence="5" id="KW-1185">Reference proteome</keyword>
<dbReference type="EMBL" id="PZQS01000002">
    <property type="protein sequence ID" value="PVD37219.1"/>
    <property type="molecule type" value="Genomic_DNA"/>
</dbReference>
<sequence length="566" mass="66021">MATGFDPKGVKETDPTSEEMKGMPFQEKMSVEIEGHLGKLQRWTSEAKLLATELGLTGDKLVRFIAAELRDRRQEERERRKEEEERNRKIQLEEEERNRKIQLEEEERKERKRERERKLQLEEKERERKFQLEEEERNERKRERERELQLEEEERERKLRLEEEERQLELKLKERRFELEQEREKETHCRRLENEVGSTPSNPCISTYSVKLPVFDEAVEDLDTFLGRFECVAQLQNWDVNSWGVMLGGQLRGRAAEVYLSLTDTERRDYEAVKVALREAFQLTPDSYRCQFRNERRLDRETFPQFATRLTRYVERWLSLSGKETKYEDLLDLVLQEQMLEVIGGEMAIYLRQCSPKTVKELAMLAERYADARRAAKRSPGVPGRTDYGQKDRNELTEQAGSQEITCFNCGKPGHIKKDCKNRKQSFVPGNSSKVTVVRCADQPAQSETGSYNPYCLATVGEKTVKALRDTGADVLVVDADLVAPTDLLPTHCSITMACKNEVLSCPTALVRLQSPFYCGEAITVVLANLVVPVIIGNHIERRDGTKVQCRFILHYHQCRHQLLQL</sequence>
<dbReference type="GO" id="GO:0003676">
    <property type="term" value="F:nucleic acid binding"/>
    <property type="evidence" value="ECO:0007669"/>
    <property type="project" value="InterPro"/>
</dbReference>
<dbReference type="AlphaFoldDB" id="A0A2T7PUX9"/>
<dbReference type="Pfam" id="PF02023">
    <property type="entry name" value="SCAN"/>
    <property type="match status" value="1"/>
</dbReference>
<evidence type="ECO:0000313" key="5">
    <source>
        <dbReference type="Proteomes" id="UP000245119"/>
    </source>
</evidence>
<proteinExistence type="predicted"/>